<feature type="transmembrane region" description="Helical" evidence="7">
    <location>
        <begin position="412"/>
        <end position="433"/>
    </location>
</feature>
<dbReference type="CDD" id="cd13127">
    <property type="entry name" value="MATE_tuaB_like"/>
    <property type="match status" value="1"/>
</dbReference>
<comment type="subcellular location">
    <subcellularLocation>
        <location evidence="1">Cell membrane</location>
        <topology evidence="1">Multi-pass membrane protein</topology>
    </subcellularLocation>
</comment>
<feature type="transmembrane region" description="Helical" evidence="7">
    <location>
        <begin position="381"/>
        <end position="400"/>
    </location>
</feature>
<dbReference type="Proteomes" id="UP000237381">
    <property type="component" value="Unassembled WGS sequence"/>
</dbReference>
<feature type="transmembrane region" description="Helical" evidence="7">
    <location>
        <begin position="44"/>
        <end position="68"/>
    </location>
</feature>
<sequence>MSNVNGTLRRSVLINMVGRYSNIVIQLMVTAILARALSPKEFGLMAVVSVIAVFLSFLSEMGLGPAVVQFGELVPRQLAGLFWLTVVVGIAAGLALSLCGPMISHFYGNEIYASIANGIAVNIAFSCWAIVPLALLRRRKRFQTIAWIEVSSAILSGIGATWSALHGWGVSALVLKSTSNALFIFLFCCICTRPPLRSPIFSKMGYVFSYSSYQFLFNFVNYFTRNIDKLLIGKFLGSVSLGIYDMSYRLMLMPISNLTHVVTPAIQPVYAEHVNNPAIIFDSYRKLIRVLILGGGLLGAICIGCAPEIISLGYGKQWSAAVPVFSILSLSVAIQVILSSTGSVFQALGETRLLFVTGVISTATTVSAIVAGIIVGDLKTLSLLVVVSFYINSVQGFYILARFGFRRSLGELFGPSARTLIGVTIVTVISIYIRDKFITLSTFLLLCLLSKILLIGGIYFVMLIATGDIAFIRRVIAFRSRRAVA</sequence>
<feature type="transmembrane region" description="Helical" evidence="7">
    <location>
        <begin position="20"/>
        <end position="38"/>
    </location>
</feature>
<dbReference type="GO" id="GO:0005886">
    <property type="term" value="C:plasma membrane"/>
    <property type="evidence" value="ECO:0007669"/>
    <property type="project" value="UniProtKB-SubCell"/>
</dbReference>
<keyword evidence="5 7" id="KW-1133">Transmembrane helix</keyword>
<dbReference type="Pfam" id="PF13440">
    <property type="entry name" value="Polysacc_synt_3"/>
    <property type="match status" value="1"/>
</dbReference>
<evidence type="ECO:0000256" key="3">
    <source>
        <dbReference type="ARBA" id="ARBA00022475"/>
    </source>
</evidence>
<feature type="transmembrane region" description="Helical" evidence="7">
    <location>
        <begin position="230"/>
        <end position="248"/>
    </location>
</feature>
<keyword evidence="6 7" id="KW-0472">Membrane</keyword>
<dbReference type="PANTHER" id="PTHR30250">
    <property type="entry name" value="PST FAMILY PREDICTED COLANIC ACID TRANSPORTER"/>
    <property type="match status" value="1"/>
</dbReference>
<keyword evidence="4 7" id="KW-0812">Transmembrane</keyword>
<accession>A0A2S4M1Q1</accession>
<feature type="transmembrane region" description="Helical" evidence="7">
    <location>
        <begin position="115"/>
        <end position="136"/>
    </location>
</feature>
<gene>
    <name evidence="8" type="ORF">B0G62_114154</name>
</gene>
<dbReference type="OrthoDB" id="8538786at2"/>
<evidence type="ECO:0000256" key="2">
    <source>
        <dbReference type="ARBA" id="ARBA00007430"/>
    </source>
</evidence>
<feature type="transmembrane region" description="Helical" evidence="7">
    <location>
        <begin position="145"/>
        <end position="165"/>
    </location>
</feature>
<feature type="transmembrane region" description="Helical" evidence="7">
    <location>
        <begin position="320"/>
        <end position="341"/>
    </location>
</feature>
<dbReference type="AlphaFoldDB" id="A0A2S4M1Q1"/>
<dbReference type="PANTHER" id="PTHR30250:SF10">
    <property type="entry name" value="LIPOPOLYSACCHARIDE BIOSYNTHESIS PROTEIN WZXC"/>
    <property type="match status" value="1"/>
</dbReference>
<feature type="transmembrane region" description="Helical" evidence="7">
    <location>
        <begin position="353"/>
        <end position="375"/>
    </location>
</feature>
<dbReference type="EMBL" id="PQGA01000014">
    <property type="protein sequence ID" value="POR48567.1"/>
    <property type="molecule type" value="Genomic_DNA"/>
</dbReference>
<evidence type="ECO:0000313" key="9">
    <source>
        <dbReference type="Proteomes" id="UP000237381"/>
    </source>
</evidence>
<keyword evidence="3" id="KW-1003">Cell membrane</keyword>
<feature type="transmembrane region" description="Helical" evidence="7">
    <location>
        <begin position="204"/>
        <end position="224"/>
    </location>
</feature>
<name>A0A2S4M1Q1_9BURK</name>
<evidence type="ECO:0000256" key="5">
    <source>
        <dbReference type="ARBA" id="ARBA00022989"/>
    </source>
</evidence>
<keyword evidence="9" id="KW-1185">Reference proteome</keyword>
<evidence type="ECO:0000256" key="4">
    <source>
        <dbReference type="ARBA" id="ARBA00022692"/>
    </source>
</evidence>
<feature type="transmembrane region" description="Helical" evidence="7">
    <location>
        <begin position="290"/>
        <end position="314"/>
    </location>
</feature>
<proteinExistence type="inferred from homology"/>
<feature type="transmembrane region" description="Helical" evidence="7">
    <location>
        <begin position="80"/>
        <end position="103"/>
    </location>
</feature>
<feature type="transmembrane region" description="Helical" evidence="7">
    <location>
        <begin position="439"/>
        <end position="472"/>
    </location>
</feature>
<dbReference type="InterPro" id="IPR050833">
    <property type="entry name" value="Poly_Biosynth_Transport"/>
</dbReference>
<reference evidence="8 9" key="1">
    <citation type="submission" date="2018-01" db="EMBL/GenBank/DDBJ databases">
        <title>Genomic Encyclopedia of Type Strains, Phase III (KMG-III): the genomes of soil and plant-associated and newly described type strains.</title>
        <authorList>
            <person name="Whitman W."/>
        </authorList>
    </citation>
    <scope>NUCLEOTIDE SEQUENCE [LARGE SCALE GENOMIC DNA]</scope>
    <source>
        <strain evidence="8 9">JCM 18070</strain>
    </source>
</reference>
<dbReference type="RefSeq" id="WP_103706403.1">
    <property type="nucleotide sequence ID" value="NZ_PQGA01000014.1"/>
</dbReference>
<comment type="similarity">
    <text evidence="2">Belongs to the polysaccharide synthase family.</text>
</comment>
<protein>
    <submittedName>
        <fullName evidence="8">O-antigen/teichoic acid export membrane protein</fullName>
    </submittedName>
</protein>
<evidence type="ECO:0000256" key="1">
    <source>
        <dbReference type="ARBA" id="ARBA00004651"/>
    </source>
</evidence>
<comment type="caution">
    <text evidence="8">The sequence shown here is derived from an EMBL/GenBank/DDBJ whole genome shotgun (WGS) entry which is preliminary data.</text>
</comment>
<evidence type="ECO:0000256" key="6">
    <source>
        <dbReference type="ARBA" id="ARBA00023136"/>
    </source>
</evidence>
<evidence type="ECO:0000313" key="8">
    <source>
        <dbReference type="EMBL" id="POR48567.1"/>
    </source>
</evidence>
<organism evidence="8 9">
    <name type="scientific">Paraburkholderia eburnea</name>
    <dbReference type="NCBI Taxonomy" id="1189126"/>
    <lineage>
        <taxon>Bacteria</taxon>
        <taxon>Pseudomonadati</taxon>
        <taxon>Pseudomonadota</taxon>
        <taxon>Betaproteobacteria</taxon>
        <taxon>Burkholderiales</taxon>
        <taxon>Burkholderiaceae</taxon>
        <taxon>Paraburkholderia</taxon>
    </lineage>
</organism>
<evidence type="ECO:0000256" key="7">
    <source>
        <dbReference type="SAM" id="Phobius"/>
    </source>
</evidence>